<dbReference type="InterPro" id="IPR046977">
    <property type="entry name" value="RsmC/RlmG"/>
</dbReference>
<gene>
    <name evidence="5" type="ORF">SAMN05444486_10160</name>
</gene>
<keyword evidence="2 5" id="KW-0808">Transferase</keyword>
<dbReference type="Proteomes" id="UP000199026">
    <property type="component" value="Unassembled WGS sequence"/>
</dbReference>
<evidence type="ECO:0000313" key="6">
    <source>
        <dbReference type="Proteomes" id="UP000199026"/>
    </source>
</evidence>
<evidence type="ECO:0000259" key="4">
    <source>
        <dbReference type="Pfam" id="PF05175"/>
    </source>
</evidence>
<sequence>MMDTRLSLALEAGHVSLPPEGDIVVLGAAGQNLEGLPQERLLIVCDDVVAASAYEAQGYALATELPDVAAGVVVFVPRGRLEGRVLFARAAKMTGGTFIVDGVKTDGVDSHFKELRKRSTCSAAYSKAHGKIFSCDLKQDAAQDWLEAGVGGQNTDGFFTVPGVFSAEKVDEGSRLLEAVLPEKLGKEVADLGAGWGYLSRAILTRETVETLHMVESSHAALECARVNTPDSRVQFHWADATRWQPRASLDSVVMNPPFHTGRKGVPELGQAFIASAAAALKGVGHLYMVANRHLPYEESLRARFGFVEELEGGNSRFKILHAAKPSRKR</sequence>
<dbReference type="GO" id="GO:0008757">
    <property type="term" value="F:S-adenosylmethionine-dependent methyltransferase activity"/>
    <property type="evidence" value="ECO:0007669"/>
    <property type="project" value="InterPro"/>
</dbReference>
<dbReference type="Gene3D" id="3.40.50.150">
    <property type="entry name" value="Vaccinia Virus protein VP39"/>
    <property type="match status" value="1"/>
</dbReference>
<evidence type="ECO:0000256" key="2">
    <source>
        <dbReference type="ARBA" id="ARBA00022679"/>
    </source>
</evidence>
<evidence type="ECO:0000256" key="1">
    <source>
        <dbReference type="ARBA" id="ARBA00022603"/>
    </source>
</evidence>
<dbReference type="GO" id="GO:0032259">
    <property type="term" value="P:methylation"/>
    <property type="evidence" value="ECO:0007669"/>
    <property type="project" value="UniProtKB-KW"/>
</dbReference>
<accession>A0A1H3GW27</accession>
<protein>
    <submittedName>
        <fullName evidence="5">16S rRNA (Guanine1207-N2)-methyltransferase</fullName>
    </submittedName>
</protein>
<keyword evidence="1 5" id="KW-0489">Methyltransferase</keyword>
<dbReference type="STRING" id="576131.SAMN05444486_10160"/>
<evidence type="ECO:0000256" key="3">
    <source>
        <dbReference type="ARBA" id="ARBA00022691"/>
    </source>
</evidence>
<name>A0A1H3GW27_9RHOB</name>
<dbReference type="CDD" id="cd02440">
    <property type="entry name" value="AdoMet_MTases"/>
    <property type="match status" value="1"/>
</dbReference>
<dbReference type="EMBL" id="FNPR01000001">
    <property type="protein sequence ID" value="SDY07250.1"/>
    <property type="molecule type" value="Genomic_DNA"/>
</dbReference>
<dbReference type="PANTHER" id="PTHR47816:SF4">
    <property type="entry name" value="RIBOSOMAL RNA SMALL SUBUNIT METHYLTRANSFERASE C"/>
    <property type="match status" value="1"/>
</dbReference>
<dbReference type="RefSeq" id="WP_333908508.1">
    <property type="nucleotide sequence ID" value="NZ_CALJFH010000032.1"/>
</dbReference>
<organism evidence="5 6">
    <name type="scientific">Lentibacter algarum</name>
    <dbReference type="NCBI Taxonomy" id="576131"/>
    <lineage>
        <taxon>Bacteria</taxon>
        <taxon>Pseudomonadati</taxon>
        <taxon>Pseudomonadota</taxon>
        <taxon>Alphaproteobacteria</taxon>
        <taxon>Rhodobacterales</taxon>
        <taxon>Roseobacteraceae</taxon>
        <taxon>Lentibacter</taxon>
    </lineage>
</organism>
<dbReference type="InterPro" id="IPR007848">
    <property type="entry name" value="Small_mtfrase_dom"/>
</dbReference>
<keyword evidence="3" id="KW-0949">S-adenosyl-L-methionine</keyword>
<keyword evidence="6" id="KW-1185">Reference proteome</keyword>
<evidence type="ECO:0000313" key="5">
    <source>
        <dbReference type="EMBL" id="SDY07250.1"/>
    </source>
</evidence>
<dbReference type="AlphaFoldDB" id="A0A1H3GW27"/>
<dbReference type="PANTHER" id="PTHR47816">
    <property type="entry name" value="RIBOSOMAL RNA SMALL SUBUNIT METHYLTRANSFERASE C"/>
    <property type="match status" value="1"/>
</dbReference>
<dbReference type="SUPFAM" id="SSF53335">
    <property type="entry name" value="S-adenosyl-L-methionine-dependent methyltransferases"/>
    <property type="match status" value="1"/>
</dbReference>
<dbReference type="GeneID" id="78122874"/>
<dbReference type="Pfam" id="PF05175">
    <property type="entry name" value="MTS"/>
    <property type="match status" value="1"/>
</dbReference>
<feature type="domain" description="Methyltransferase small" evidence="4">
    <location>
        <begin position="158"/>
        <end position="321"/>
    </location>
</feature>
<reference evidence="5 6" key="1">
    <citation type="submission" date="2016-10" db="EMBL/GenBank/DDBJ databases">
        <authorList>
            <person name="de Groot N.N."/>
        </authorList>
    </citation>
    <scope>NUCLEOTIDE SEQUENCE [LARGE SCALE GENOMIC DNA]</scope>
    <source>
        <strain evidence="5 6">DSM 24677</strain>
    </source>
</reference>
<dbReference type="InterPro" id="IPR029063">
    <property type="entry name" value="SAM-dependent_MTases_sf"/>
</dbReference>
<proteinExistence type="predicted"/>